<keyword evidence="5 11" id="KW-1133">Transmembrane helix</keyword>
<comment type="activity regulation">
    <text evidence="11">Na(+) is not transported, but it plays an essential structural role and its presence is essential for fluoride channel function.</text>
</comment>
<dbReference type="OrthoDB" id="9806299at2"/>
<feature type="transmembrane region" description="Helical" evidence="11">
    <location>
        <begin position="31"/>
        <end position="51"/>
    </location>
</feature>
<keyword evidence="4 11" id="KW-0812">Transmembrane</keyword>
<dbReference type="RefSeq" id="WP_153822539.1">
    <property type="nucleotide sequence ID" value="NZ_WJIE01000008.1"/>
</dbReference>
<keyword evidence="8 11" id="KW-0407">Ion channel</keyword>
<dbReference type="PANTHER" id="PTHR28259:SF1">
    <property type="entry name" value="FLUORIDE EXPORT PROTEIN 1-RELATED"/>
    <property type="match status" value="1"/>
</dbReference>
<dbReference type="GO" id="GO:0062054">
    <property type="term" value="F:fluoride channel activity"/>
    <property type="evidence" value="ECO:0007669"/>
    <property type="project" value="UniProtKB-UniRule"/>
</dbReference>
<evidence type="ECO:0000256" key="4">
    <source>
        <dbReference type="ARBA" id="ARBA00022692"/>
    </source>
</evidence>
<accession>A0A6N7PU56</accession>
<keyword evidence="7 11" id="KW-0472">Membrane</keyword>
<sequence length="126" mass="13375">MKLVWVCVGGALGSGARFLVTTWSLQRYGPAFPYGTLAVNIAGSFLLALLFQLSRSVTWLSPTLQMALGAGFMGGFTTYSTFNLELVQYAQNGQTRLAATYGAATLVGCLCAGFVGMHLGRLPSPR</sequence>
<name>A0A6N7PU56_9BACT</name>
<keyword evidence="11" id="KW-0915">Sodium</keyword>
<dbReference type="InterPro" id="IPR003691">
    <property type="entry name" value="FluC"/>
</dbReference>
<evidence type="ECO:0000256" key="1">
    <source>
        <dbReference type="ARBA" id="ARBA00004651"/>
    </source>
</evidence>
<dbReference type="GO" id="GO:0140114">
    <property type="term" value="P:cellular detoxification of fluoride"/>
    <property type="evidence" value="ECO:0007669"/>
    <property type="project" value="UniProtKB-UniRule"/>
</dbReference>
<protein>
    <recommendedName>
        <fullName evidence="11">Fluoride-specific ion channel FluC</fullName>
    </recommendedName>
</protein>
<dbReference type="GO" id="GO:0005886">
    <property type="term" value="C:plasma membrane"/>
    <property type="evidence" value="ECO:0007669"/>
    <property type="project" value="UniProtKB-SubCell"/>
</dbReference>
<gene>
    <name evidence="11 12" type="primary">crcB</name>
    <name evidence="11" type="synonym">fluC</name>
    <name evidence="12" type="ORF">GF068_26930</name>
</gene>
<dbReference type="HAMAP" id="MF_00454">
    <property type="entry name" value="FluC"/>
    <property type="match status" value="1"/>
</dbReference>
<evidence type="ECO:0000256" key="6">
    <source>
        <dbReference type="ARBA" id="ARBA00023065"/>
    </source>
</evidence>
<comment type="similarity">
    <text evidence="9 11">Belongs to the fluoride channel Fluc/FEX (TC 1.A.43) family.</text>
</comment>
<feature type="transmembrane region" description="Helical" evidence="11">
    <location>
        <begin position="102"/>
        <end position="120"/>
    </location>
</feature>
<organism evidence="12 13">
    <name type="scientific">Polyangium spumosum</name>
    <dbReference type="NCBI Taxonomy" id="889282"/>
    <lineage>
        <taxon>Bacteria</taxon>
        <taxon>Pseudomonadati</taxon>
        <taxon>Myxococcota</taxon>
        <taxon>Polyangia</taxon>
        <taxon>Polyangiales</taxon>
        <taxon>Polyangiaceae</taxon>
        <taxon>Polyangium</taxon>
    </lineage>
</organism>
<reference evidence="12 13" key="1">
    <citation type="submission" date="2019-10" db="EMBL/GenBank/DDBJ databases">
        <title>A soil myxobacterium in the family Polyangiaceae.</title>
        <authorList>
            <person name="Li Y."/>
            <person name="Wang J."/>
        </authorList>
    </citation>
    <scope>NUCLEOTIDE SEQUENCE [LARGE SCALE GENOMIC DNA]</scope>
    <source>
        <strain evidence="12 13">DSM 14734</strain>
    </source>
</reference>
<evidence type="ECO:0000256" key="2">
    <source>
        <dbReference type="ARBA" id="ARBA00022475"/>
    </source>
</evidence>
<dbReference type="Proteomes" id="UP000440224">
    <property type="component" value="Unassembled WGS sequence"/>
</dbReference>
<keyword evidence="11" id="KW-0813">Transport</keyword>
<feature type="binding site" evidence="11">
    <location>
        <position position="77"/>
    </location>
    <ligand>
        <name>Na(+)</name>
        <dbReference type="ChEBI" id="CHEBI:29101"/>
        <note>structural</note>
    </ligand>
</feature>
<dbReference type="NCBIfam" id="TIGR00494">
    <property type="entry name" value="crcB"/>
    <property type="match status" value="1"/>
</dbReference>
<evidence type="ECO:0000256" key="10">
    <source>
        <dbReference type="ARBA" id="ARBA00035585"/>
    </source>
</evidence>
<evidence type="ECO:0000256" key="5">
    <source>
        <dbReference type="ARBA" id="ARBA00022989"/>
    </source>
</evidence>
<comment type="subcellular location">
    <subcellularLocation>
        <location evidence="1 11">Cell membrane</location>
        <topology evidence="1 11">Multi-pass membrane protein</topology>
    </subcellularLocation>
</comment>
<feature type="transmembrane region" description="Helical" evidence="11">
    <location>
        <begin position="63"/>
        <end position="82"/>
    </location>
</feature>
<comment type="function">
    <text evidence="11">Fluoride-specific ion channel. Important for reducing fluoride concentration in the cell, thus reducing its toxicity.</text>
</comment>
<dbReference type="EMBL" id="WJIE01000008">
    <property type="protein sequence ID" value="MRG95523.1"/>
    <property type="molecule type" value="Genomic_DNA"/>
</dbReference>
<evidence type="ECO:0000313" key="12">
    <source>
        <dbReference type="EMBL" id="MRG95523.1"/>
    </source>
</evidence>
<comment type="catalytic activity">
    <reaction evidence="10">
        <text>fluoride(in) = fluoride(out)</text>
        <dbReference type="Rhea" id="RHEA:76159"/>
        <dbReference type="ChEBI" id="CHEBI:17051"/>
    </reaction>
    <physiologicalReaction direction="left-to-right" evidence="10">
        <dbReference type="Rhea" id="RHEA:76160"/>
    </physiologicalReaction>
</comment>
<keyword evidence="3" id="KW-0997">Cell inner membrane</keyword>
<evidence type="ECO:0000256" key="11">
    <source>
        <dbReference type="HAMAP-Rule" id="MF_00454"/>
    </source>
</evidence>
<evidence type="ECO:0000313" key="13">
    <source>
        <dbReference type="Proteomes" id="UP000440224"/>
    </source>
</evidence>
<dbReference type="Pfam" id="PF02537">
    <property type="entry name" value="CRCB"/>
    <property type="match status" value="1"/>
</dbReference>
<keyword evidence="6 11" id="KW-0406">Ion transport</keyword>
<evidence type="ECO:0000256" key="3">
    <source>
        <dbReference type="ARBA" id="ARBA00022519"/>
    </source>
</evidence>
<dbReference type="GO" id="GO:0046872">
    <property type="term" value="F:metal ion binding"/>
    <property type="evidence" value="ECO:0007669"/>
    <property type="project" value="UniProtKB-KW"/>
</dbReference>
<feature type="binding site" evidence="11">
    <location>
        <position position="74"/>
    </location>
    <ligand>
        <name>Na(+)</name>
        <dbReference type="ChEBI" id="CHEBI:29101"/>
        <note>structural</note>
    </ligand>
</feature>
<evidence type="ECO:0000256" key="8">
    <source>
        <dbReference type="ARBA" id="ARBA00023303"/>
    </source>
</evidence>
<comment type="caution">
    <text evidence="12">The sequence shown here is derived from an EMBL/GenBank/DDBJ whole genome shotgun (WGS) entry which is preliminary data.</text>
</comment>
<keyword evidence="13" id="KW-1185">Reference proteome</keyword>
<evidence type="ECO:0000256" key="9">
    <source>
        <dbReference type="ARBA" id="ARBA00035120"/>
    </source>
</evidence>
<dbReference type="AlphaFoldDB" id="A0A6N7PU56"/>
<proteinExistence type="inferred from homology"/>
<keyword evidence="2 11" id="KW-1003">Cell membrane</keyword>
<keyword evidence="11" id="KW-0479">Metal-binding</keyword>
<dbReference type="PANTHER" id="PTHR28259">
    <property type="entry name" value="FLUORIDE EXPORT PROTEIN 1-RELATED"/>
    <property type="match status" value="1"/>
</dbReference>
<evidence type="ECO:0000256" key="7">
    <source>
        <dbReference type="ARBA" id="ARBA00023136"/>
    </source>
</evidence>